<evidence type="ECO:0000313" key="3">
    <source>
        <dbReference type="EMBL" id="RKG52694.1"/>
    </source>
</evidence>
<dbReference type="PANTHER" id="PTHR30336">
    <property type="entry name" value="INNER MEMBRANE PROTEIN, PROBABLE PERMEASE"/>
    <property type="match status" value="1"/>
</dbReference>
<evidence type="ECO:0000256" key="1">
    <source>
        <dbReference type="SAM" id="Phobius"/>
    </source>
</evidence>
<feature type="transmembrane region" description="Helical" evidence="1">
    <location>
        <begin position="34"/>
        <end position="54"/>
    </location>
</feature>
<accession>A0A3A8GCG3</accession>
<sequence>MKRIVVLIVGLLLCIDSIWLLCLGEDHFGVLFPLLLGATLILIAILSPQIKALYQQNIWFKRSWICIWGMFWLWLISLLGFFAYMQYYSNKTQYIPNIKAIIVLGGGSENNQPAPAVIERLNTAARLATDHPNIPLIMTGGIGLNKTVSEASVMQRYLIQQQHIPASRIYLEEKSTSTELNFAYSKTVLAKLDLDLNQPIAVVSNDFHLPRAIAIAHHQAYRQVYAVSAPTPLYLRYNAWLREYFAYISGYALGEY</sequence>
<dbReference type="InterPro" id="IPR051599">
    <property type="entry name" value="Cell_Envelope_Assoc"/>
</dbReference>
<dbReference type="AlphaFoldDB" id="A0A3A8GCG3"/>
<keyword evidence="1" id="KW-1133">Transmembrane helix</keyword>
<evidence type="ECO:0000313" key="4">
    <source>
        <dbReference type="Proteomes" id="UP000281084"/>
    </source>
</evidence>
<gene>
    <name evidence="3" type="ORF">D7V64_08945</name>
</gene>
<dbReference type="InterPro" id="IPR014729">
    <property type="entry name" value="Rossmann-like_a/b/a_fold"/>
</dbReference>
<protein>
    <submittedName>
        <fullName evidence="3">YdcF family protein</fullName>
    </submittedName>
</protein>
<feature type="domain" description="DUF218" evidence="2">
    <location>
        <begin position="100"/>
        <end position="245"/>
    </location>
</feature>
<organism evidence="3 4">
    <name type="scientific">Acinetobacter cumulans</name>
    <dbReference type="NCBI Taxonomy" id="2136182"/>
    <lineage>
        <taxon>Bacteria</taxon>
        <taxon>Pseudomonadati</taxon>
        <taxon>Pseudomonadota</taxon>
        <taxon>Gammaproteobacteria</taxon>
        <taxon>Moraxellales</taxon>
        <taxon>Moraxellaceae</taxon>
        <taxon>Acinetobacter</taxon>
    </lineage>
</organism>
<evidence type="ECO:0000259" key="2">
    <source>
        <dbReference type="Pfam" id="PF02698"/>
    </source>
</evidence>
<dbReference type="GO" id="GO:0043164">
    <property type="term" value="P:Gram-negative-bacterium-type cell wall biogenesis"/>
    <property type="evidence" value="ECO:0007669"/>
    <property type="project" value="TreeGrafter"/>
</dbReference>
<dbReference type="Pfam" id="PF02698">
    <property type="entry name" value="DUF218"/>
    <property type="match status" value="1"/>
</dbReference>
<proteinExistence type="predicted"/>
<keyword evidence="1" id="KW-0472">Membrane</keyword>
<dbReference type="Gene3D" id="3.40.50.620">
    <property type="entry name" value="HUPs"/>
    <property type="match status" value="1"/>
</dbReference>
<dbReference type="GO" id="GO:0005886">
    <property type="term" value="C:plasma membrane"/>
    <property type="evidence" value="ECO:0007669"/>
    <property type="project" value="TreeGrafter"/>
</dbReference>
<keyword evidence="1" id="KW-0812">Transmembrane</keyword>
<dbReference type="Proteomes" id="UP000281084">
    <property type="component" value="Unassembled WGS sequence"/>
</dbReference>
<comment type="caution">
    <text evidence="3">The sequence shown here is derived from an EMBL/GenBank/DDBJ whole genome shotgun (WGS) entry which is preliminary data.</text>
</comment>
<dbReference type="PANTHER" id="PTHR30336:SF4">
    <property type="entry name" value="ENVELOPE BIOGENESIS FACTOR ELYC"/>
    <property type="match status" value="1"/>
</dbReference>
<dbReference type="GO" id="GO:0000270">
    <property type="term" value="P:peptidoglycan metabolic process"/>
    <property type="evidence" value="ECO:0007669"/>
    <property type="project" value="TreeGrafter"/>
</dbReference>
<dbReference type="RefSeq" id="WP_120367484.1">
    <property type="nucleotide sequence ID" value="NZ_RAXZ01000009.1"/>
</dbReference>
<reference evidence="3 4" key="1">
    <citation type="submission" date="2018-09" db="EMBL/GenBank/DDBJ databases">
        <title>The draft genome of Acinetobacter spp. strains.</title>
        <authorList>
            <person name="Qin J."/>
            <person name="Feng Y."/>
            <person name="Zong Z."/>
        </authorList>
    </citation>
    <scope>NUCLEOTIDE SEQUENCE [LARGE SCALE GENOMIC DNA]</scope>
    <source>
        <strain evidence="3 4">WCHAc060002</strain>
    </source>
</reference>
<dbReference type="CDD" id="cd06259">
    <property type="entry name" value="YdcF-like"/>
    <property type="match status" value="1"/>
</dbReference>
<dbReference type="InterPro" id="IPR003848">
    <property type="entry name" value="DUF218"/>
</dbReference>
<dbReference type="EMBL" id="RAXZ01000009">
    <property type="protein sequence ID" value="RKG52694.1"/>
    <property type="molecule type" value="Genomic_DNA"/>
</dbReference>
<name>A0A3A8GCG3_9GAMM</name>
<feature type="transmembrane region" description="Helical" evidence="1">
    <location>
        <begin position="66"/>
        <end position="87"/>
    </location>
</feature>